<protein>
    <submittedName>
        <fullName evidence="11">Cell surface protein</fullName>
    </submittedName>
</protein>
<dbReference type="SUPFAM" id="SSF52058">
    <property type="entry name" value="L domain-like"/>
    <property type="match status" value="1"/>
</dbReference>
<dbReference type="Gene3D" id="2.60.40.1220">
    <property type="match status" value="1"/>
</dbReference>
<feature type="domain" description="MucBP" evidence="10">
    <location>
        <begin position="391"/>
        <end position="453"/>
    </location>
</feature>
<name>A0A7X0ZJW2_9LIST</name>
<feature type="transmembrane region" description="Helical" evidence="8">
    <location>
        <begin position="986"/>
        <end position="1004"/>
    </location>
</feature>
<dbReference type="InterPro" id="IPR001611">
    <property type="entry name" value="Leu-rich_rpt"/>
</dbReference>
<keyword evidence="8" id="KW-1133">Transmembrane helix</keyword>
<evidence type="ECO:0000256" key="4">
    <source>
        <dbReference type="ARBA" id="ARBA00022614"/>
    </source>
</evidence>
<accession>A0A7X0ZJW2</accession>
<evidence type="ECO:0000256" key="8">
    <source>
        <dbReference type="SAM" id="Phobius"/>
    </source>
</evidence>
<feature type="domain" description="MucBP" evidence="10">
    <location>
        <begin position="527"/>
        <end position="589"/>
    </location>
</feature>
<feature type="region of interest" description="Disordered" evidence="7">
    <location>
        <begin position="931"/>
        <end position="976"/>
    </location>
</feature>
<dbReference type="Pfam" id="PF06458">
    <property type="entry name" value="MucBP"/>
    <property type="match status" value="8"/>
</dbReference>
<dbReference type="EMBL" id="JAARZO010000005">
    <property type="protein sequence ID" value="MBC2288671.1"/>
    <property type="molecule type" value="Genomic_DNA"/>
</dbReference>
<evidence type="ECO:0000256" key="2">
    <source>
        <dbReference type="ARBA" id="ARBA00009432"/>
    </source>
</evidence>
<dbReference type="InterPro" id="IPR009459">
    <property type="entry name" value="MucBP_dom"/>
</dbReference>
<dbReference type="Gene3D" id="3.10.20.320">
    <property type="entry name" value="Putative peptidoglycan bound protein (lpxtg motif)"/>
    <property type="match status" value="8"/>
</dbReference>
<proteinExistence type="inferred from homology"/>
<dbReference type="InterPro" id="IPR003591">
    <property type="entry name" value="Leu-rich_rpt_typical-subtyp"/>
</dbReference>
<feature type="signal peptide" evidence="9">
    <location>
        <begin position="1"/>
        <end position="26"/>
    </location>
</feature>
<keyword evidence="8" id="KW-0812">Transmembrane</keyword>
<evidence type="ECO:0000256" key="6">
    <source>
        <dbReference type="ARBA" id="ARBA00022737"/>
    </source>
</evidence>
<evidence type="ECO:0000259" key="10">
    <source>
        <dbReference type="Pfam" id="PF06458"/>
    </source>
</evidence>
<feature type="domain" description="MucBP" evidence="10">
    <location>
        <begin position="799"/>
        <end position="861"/>
    </location>
</feature>
<keyword evidence="5 9" id="KW-0732">Signal</keyword>
<feature type="domain" description="MucBP" evidence="10">
    <location>
        <begin position="459"/>
        <end position="521"/>
    </location>
</feature>
<feature type="compositionally biased region" description="Polar residues" evidence="7">
    <location>
        <begin position="961"/>
        <end position="970"/>
    </location>
</feature>
<feature type="domain" description="MucBP" evidence="10">
    <location>
        <begin position="867"/>
        <end position="928"/>
    </location>
</feature>
<evidence type="ECO:0000313" key="11">
    <source>
        <dbReference type="EMBL" id="MBC2288671.1"/>
    </source>
</evidence>
<feature type="chain" id="PRO_5031507027" evidence="9">
    <location>
        <begin position="27"/>
        <end position="1008"/>
    </location>
</feature>
<sequence>MHKLIKIMLVLFLTTTVFLPFSNVRAASTDVVNIPDPYLNEGLKSIVGNPFLTELTEANLETISVADISYMNGVPGYAVTGLIRDLTGLEKAVNMTKLYLSNQTQITNLNQIKDLPKLKKIVGVTTGLNDIKALGEMPALEEVELGGDYITDFTPLLEKDNLKSFSYNSYAWLNPAYHQIDNEEFKKFANLKSLENLDVTWNNITDLSALTANDHITNLNLSYNKFTNVAPIATMKELKVLYLNNNNLTSIDSLNTLRGLTIAYADNNNITDLSNLKDFFEGMDVIGDYKGLQVNNQTITLPTINIKEGATAISNNPTLDIDGEKMPVSSISDNGTVSADNKTVSFSNLPVGNKTVTYKATFTATSAKGVPLSYSIKVSQPIHVSAQSDSTVSVFYKDESGNELAPSETISGQSGEDYQTTEKTITNYTLKEIVGQASGQFGDTDTTVTYVYEKADGAPVTVKYVDGDGNELATSDTLNGKIDAPYQSTAKSIAGWTVKTTPANASGVFTSTNQTVTYVYEKADGAPVTVKYVDGDGNELATSDTLNGKIDAPYQSTAKSIAGWTVKTTPANASGVFTSTNQTVTYVYEKADGAPVTVKYVDGDGNELATSDTLNGKIDAPYQSTAKSIAGWTVKATPANASGVFTSTNQTVTYVYEKADGAPVTVKYVDGDGNELATSDTLNGKIDAPYQSTAKSLSGWTVKTTPANASGVFTSTNQTVTYVYEKADGAPVTVKYVDGDGNELATSDTLNGKIDAPYQSTAKSIAGWTVKTTPANASGVFTSTNQTVTYVYEKADGAPVTVKYVDGDGNELATSDTLNGKIDAPYQSTAKSLSGWTVKTTPANASGVFTSTNQTVTYVYEKADGAPVTIKYVDGDGNELATSDMLNGKLGTSYEATAKKLSGWKLSTTPTNAKGVFTSETQTVTFVYVKQENDPKKEDPKPVDPKPDKNKTPIKIKENKPTASQPTTIKKQIKLPQTGDNQQDNILFGLIGTCFVLLGIYSISKKNS</sequence>
<feature type="domain" description="MucBP" evidence="10">
    <location>
        <begin position="731"/>
        <end position="793"/>
    </location>
</feature>
<comment type="caution">
    <text evidence="11">The sequence shown here is derived from an EMBL/GenBank/DDBJ whole genome shotgun (WGS) entry which is preliminary data.</text>
</comment>
<feature type="domain" description="MucBP" evidence="10">
    <location>
        <begin position="663"/>
        <end position="725"/>
    </location>
</feature>
<organism evidence="11 12">
    <name type="scientific">Listeria farberi</name>
    <dbReference type="NCBI Taxonomy" id="2713500"/>
    <lineage>
        <taxon>Bacteria</taxon>
        <taxon>Bacillati</taxon>
        <taxon>Bacillota</taxon>
        <taxon>Bacilli</taxon>
        <taxon>Bacillales</taxon>
        <taxon>Listeriaceae</taxon>
        <taxon>Listeria</taxon>
    </lineage>
</organism>
<evidence type="ECO:0000313" key="12">
    <source>
        <dbReference type="Proteomes" id="UP000558070"/>
    </source>
</evidence>
<dbReference type="PANTHER" id="PTHR46652">
    <property type="entry name" value="LEUCINE-RICH REPEAT AND IQ DOMAIN-CONTAINING PROTEIN 1-RELATED"/>
    <property type="match status" value="1"/>
</dbReference>
<dbReference type="PANTHER" id="PTHR46652:SF3">
    <property type="entry name" value="LEUCINE-RICH REPEAT-CONTAINING PROTEIN 9"/>
    <property type="match status" value="1"/>
</dbReference>
<dbReference type="Proteomes" id="UP000558070">
    <property type="component" value="Unassembled WGS sequence"/>
</dbReference>
<dbReference type="Gene3D" id="3.80.10.10">
    <property type="entry name" value="Ribonuclease Inhibitor"/>
    <property type="match status" value="2"/>
</dbReference>
<dbReference type="GO" id="GO:0005576">
    <property type="term" value="C:extracellular region"/>
    <property type="evidence" value="ECO:0007669"/>
    <property type="project" value="UniProtKB-SubCell"/>
</dbReference>
<evidence type="ECO:0000256" key="9">
    <source>
        <dbReference type="SAM" id="SignalP"/>
    </source>
</evidence>
<reference evidence="11 12" key="1">
    <citation type="submission" date="2020-03" db="EMBL/GenBank/DDBJ databases">
        <title>Soil Listeria distribution.</title>
        <authorList>
            <person name="Liao J."/>
            <person name="Wiedmann M."/>
        </authorList>
    </citation>
    <scope>NUCLEOTIDE SEQUENCE [LARGE SCALE GENOMIC DNA]</scope>
    <source>
        <strain evidence="11 12">FSL L7-0072</strain>
    </source>
</reference>
<keyword evidence="6" id="KW-0677">Repeat</keyword>
<evidence type="ECO:0000256" key="1">
    <source>
        <dbReference type="ARBA" id="ARBA00004613"/>
    </source>
</evidence>
<evidence type="ECO:0000256" key="7">
    <source>
        <dbReference type="SAM" id="MobiDB-lite"/>
    </source>
</evidence>
<keyword evidence="3" id="KW-0964">Secreted</keyword>
<dbReference type="SMART" id="SM00365">
    <property type="entry name" value="LRR_SD22"/>
    <property type="match status" value="3"/>
</dbReference>
<evidence type="ECO:0000256" key="5">
    <source>
        <dbReference type="ARBA" id="ARBA00022729"/>
    </source>
</evidence>
<comment type="similarity">
    <text evidence="2">Belongs to the internalin family.</text>
</comment>
<dbReference type="AlphaFoldDB" id="A0A7X0ZJW2"/>
<evidence type="ECO:0000256" key="3">
    <source>
        <dbReference type="ARBA" id="ARBA00022525"/>
    </source>
</evidence>
<feature type="domain" description="MucBP" evidence="10">
    <location>
        <begin position="595"/>
        <end position="657"/>
    </location>
</feature>
<dbReference type="PROSITE" id="PS51450">
    <property type="entry name" value="LRR"/>
    <property type="match status" value="2"/>
</dbReference>
<dbReference type="SMART" id="SM00369">
    <property type="entry name" value="LRR_TYP"/>
    <property type="match status" value="2"/>
</dbReference>
<comment type="subcellular location">
    <subcellularLocation>
        <location evidence="1">Secreted</location>
    </subcellularLocation>
</comment>
<feature type="compositionally biased region" description="Basic and acidic residues" evidence="7">
    <location>
        <begin position="931"/>
        <end position="960"/>
    </location>
</feature>
<dbReference type="InterPro" id="IPR050836">
    <property type="entry name" value="SDS22/Internalin_LRR"/>
</dbReference>
<dbReference type="InterPro" id="IPR014755">
    <property type="entry name" value="Cu-Rt/internalin_Ig-like"/>
</dbReference>
<dbReference type="RefSeq" id="WP_185608177.1">
    <property type="nucleotide sequence ID" value="NZ_JAARZO010000005.1"/>
</dbReference>
<keyword evidence="4" id="KW-0433">Leucine-rich repeat</keyword>
<gene>
    <name evidence="11" type="ORF">HCB47_13710</name>
</gene>
<keyword evidence="8" id="KW-0472">Membrane</keyword>
<dbReference type="InterPro" id="IPR032675">
    <property type="entry name" value="LRR_dom_sf"/>
</dbReference>